<comment type="caution">
    <text evidence="2">The sequence shown here is derived from an EMBL/GenBank/DDBJ whole genome shotgun (WGS) entry which is preliminary data.</text>
</comment>
<accession>A0ABQ1WAA5</accession>
<evidence type="ECO:0000259" key="1">
    <source>
        <dbReference type="SMART" id="SM01321"/>
    </source>
</evidence>
<gene>
    <name evidence="2" type="ORF">GCM10011323_24080</name>
</gene>
<dbReference type="PANTHER" id="PTHR36966:SF1">
    <property type="entry name" value="REP-ASSOCIATED TYROSINE TRANSPOSASE"/>
    <property type="match status" value="1"/>
</dbReference>
<dbReference type="InterPro" id="IPR052715">
    <property type="entry name" value="RAYT_transposase"/>
</dbReference>
<reference evidence="3" key="1">
    <citation type="journal article" date="2019" name="Int. J. Syst. Evol. Microbiol.">
        <title>The Global Catalogue of Microorganisms (GCM) 10K type strain sequencing project: providing services to taxonomists for standard genome sequencing and annotation.</title>
        <authorList>
            <consortium name="The Broad Institute Genomics Platform"/>
            <consortium name="The Broad Institute Genome Sequencing Center for Infectious Disease"/>
            <person name="Wu L."/>
            <person name="Ma J."/>
        </authorList>
    </citation>
    <scope>NUCLEOTIDE SEQUENCE [LARGE SCALE GENOMIC DNA]</scope>
    <source>
        <strain evidence="3">CGMCC 1.12749</strain>
    </source>
</reference>
<evidence type="ECO:0000313" key="3">
    <source>
        <dbReference type="Proteomes" id="UP000634043"/>
    </source>
</evidence>
<dbReference type="Gene3D" id="3.30.70.1290">
    <property type="entry name" value="Transposase IS200-like"/>
    <property type="match status" value="1"/>
</dbReference>
<dbReference type="EMBL" id="BMFP01000004">
    <property type="protein sequence ID" value="GGG19119.1"/>
    <property type="molecule type" value="Genomic_DNA"/>
</dbReference>
<dbReference type="Proteomes" id="UP000634043">
    <property type="component" value="Unassembled WGS sequence"/>
</dbReference>
<sequence>MSETAYLLETAYTEIRYTFCMGLKNRIVPDGLYYLTMTVVDWVDVFTRPTYKHIIVDTLKFCQENKGLKLYAWCLMSNHLHIIAAADEGKNLSDILRDFKGYTSRKIVTAIQEEPESRRQWMLHRFEFSAKPNPKVRHYKLWQDGNEAKEIHSNTFLDQKLEYIHQNPVRAEWVDEPEHYRYSSAANYANLPGLLPIEFPD</sequence>
<proteinExistence type="predicted"/>
<dbReference type="SUPFAM" id="SSF143422">
    <property type="entry name" value="Transposase IS200-like"/>
    <property type="match status" value="1"/>
</dbReference>
<organism evidence="2 3">
    <name type="scientific">Pontibacter amylolyticus</name>
    <dbReference type="NCBI Taxonomy" id="1424080"/>
    <lineage>
        <taxon>Bacteria</taxon>
        <taxon>Pseudomonadati</taxon>
        <taxon>Bacteroidota</taxon>
        <taxon>Cytophagia</taxon>
        <taxon>Cytophagales</taxon>
        <taxon>Hymenobacteraceae</taxon>
        <taxon>Pontibacter</taxon>
    </lineage>
</organism>
<keyword evidence="3" id="KW-1185">Reference proteome</keyword>
<dbReference type="InterPro" id="IPR036515">
    <property type="entry name" value="Transposase_17_sf"/>
</dbReference>
<name>A0ABQ1WAA5_9BACT</name>
<feature type="domain" description="Transposase IS200-like" evidence="1">
    <location>
        <begin position="28"/>
        <end position="167"/>
    </location>
</feature>
<protein>
    <submittedName>
        <fullName evidence="2">Transposase</fullName>
    </submittedName>
</protein>
<dbReference type="SMART" id="SM01321">
    <property type="entry name" value="Y1_Tnp"/>
    <property type="match status" value="1"/>
</dbReference>
<dbReference type="NCBIfam" id="NF047646">
    <property type="entry name" value="REP_Tyr_transpos"/>
    <property type="match status" value="1"/>
</dbReference>
<dbReference type="PANTHER" id="PTHR36966">
    <property type="entry name" value="REP-ASSOCIATED TYROSINE TRANSPOSASE"/>
    <property type="match status" value="1"/>
</dbReference>
<dbReference type="InterPro" id="IPR002686">
    <property type="entry name" value="Transposase_17"/>
</dbReference>
<dbReference type="Pfam" id="PF01797">
    <property type="entry name" value="Y1_Tnp"/>
    <property type="match status" value="1"/>
</dbReference>
<evidence type="ECO:0000313" key="2">
    <source>
        <dbReference type="EMBL" id="GGG19119.1"/>
    </source>
</evidence>